<evidence type="ECO:0000313" key="1">
    <source>
        <dbReference type="EMBL" id="KYR02444.1"/>
    </source>
</evidence>
<dbReference type="Pfam" id="PF15306">
    <property type="entry name" value="LIN37"/>
    <property type="match status" value="1"/>
</dbReference>
<sequence>MDPFSSDSLPESYLISLESSGNSPSKLFHHNHHAPLYHHNQQTKTPPTSYNSSSIGGSLVKSNNVNGKVLYTPSPSRGGGNSGSGGGGNIFPSFQLISPLNFNITTTPSANQIHHQPQENLILDPQTPFDYPLTFNTPNLVHHTQTHNNFIDSDEFSHTHHSQYLDPSSLSNTNTIDPNSNNHQHYTNDYLLPILDFSLDLTKLIKSSSQQINNNIQQQNNSNNNTNNVIDSTIQQTSLYKLLRIYIHEPTTENIYNEENTTQLPPPLEIEPLDSLPFKPELRSPHSKEEFDKLIRDQNSSSTETLFKSHLESFKDIRKSFRENFKKKKSRYTESLNIINNIIKNHQSAINTPTTTTT</sequence>
<evidence type="ECO:0000313" key="2">
    <source>
        <dbReference type="Proteomes" id="UP000076078"/>
    </source>
</evidence>
<dbReference type="AlphaFoldDB" id="A0A152A8C0"/>
<dbReference type="OrthoDB" id="21654at2759"/>
<dbReference type="Proteomes" id="UP000076078">
    <property type="component" value="Unassembled WGS sequence"/>
</dbReference>
<name>A0A152A8C0_TIELA</name>
<dbReference type="InterPro" id="IPR028226">
    <property type="entry name" value="LIN37"/>
</dbReference>
<gene>
    <name evidence="1" type="ORF">DLAC_01283</name>
</gene>
<accession>A0A152A8C0</accession>
<dbReference type="InParanoid" id="A0A152A8C0"/>
<dbReference type="EMBL" id="LODT01000004">
    <property type="protein sequence ID" value="KYR02444.1"/>
    <property type="molecule type" value="Genomic_DNA"/>
</dbReference>
<dbReference type="GO" id="GO:0017053">
    <property type="term" value="C:transcription repressor complex"/>
    <property type="evidence" value="ECO:0007669"/>
    <property type="project" value="InterPro"/>
</dbReference>
<reference evidence="1 2" key="1">
    <citation type="submission" date="2015-12" db="EMBL/GenBank/DDBJ databases">
        <title>Dictyostelia acquired genes for synthesis and detection of signals that induce cell-type specialization by lateral gene transfer from prokaryotes.</title>
        <authorList>
            <person name="Gloeckner G."/>
            <person name="Schaap P."/>
        </authorList>
    </citation>
    <scope>NUCLEOTIDE SEQUENCE [LARGE SCALE GENOMIC DNA]</scope>
    <source>
        <strain evidence="1 2">TK</strain>
    </source>
</reference>
<keyword evidence="2" id="KW-1185">Reference proteome</keyword>
<comment type="caution">
    <text evidence="1">The sequence shown here is derived from an EMBL/GenBank/DDBJ whole genome shotgun (WGS) entry which is preliminary data.</text>
</comment>
<protein>
    <submittedName>
        <fullName evidence="1">Uncharacterized protein</fullName>
    </submittedName>
</protein>
<organism evidence="1 2">
    <name type="scientific">Tieghemostelium lacteum</name>
    <name type="common">Slime mold</name>
    <name type="synonym">Dictyostelium lacteum</name>
    <dbReference type="NCBI Taxonomy" id="361077"/>
    <lineage>
        <taxon>Eukaryota</taxon>
        <taxon>Amoebozoa</taxon>
        <taxon>Evosea</taxon>
        <taxon>Eumycetozoa</taxon>
        <taxon>Dictyostelia</taxon>
        <taxon>Dictyosteliales</taxon>
        <taxon>Raperosteliaceae</taxon>
        <taxon>Tieghemostelium</taxon>
    </lineage>
</organism>
<proteinExistence type="predicted"/>